<evidence type="ECO:0000313" key="2">
    <source>
        <dbReference type="EMBL" id="SDP53981.1"/>
    </source>
</evidence>
<accession>A0A1H0TJH1</accession>
<keyword evidence="3" id="KW-1185">Reference proteome</keyword>
<feature type="transmembrane region" description="Helical" evidence="1">
    <location>
        <begin position="292"/>
        <end position="315"/>
    </location>
</feature>
<dbReference type="AlphaFoldDB" id="A0A1H0TJH1"/>
<feature type="transmembrane region" description="Helical" evidence="1">
    <location>
        <begin position="74"/>
        <end position="95"/>
    </location>
</feature>
<name>A0A1H0TJH1_9PSEU</name>
<feature type="transmembrane region" description="Helical" evidence="1">
    <location>
        <begin position="192"/>
        <end position="210"/>
    </location>
</feature>
<keyword evidence="1" id="KW-1133">Transmembrane helix</keyword>
<keyword evidence="1" id="KW-0812">Transmembrane</keyword>
<dbReference type="STRING" id="504798.SAMN05421871_11013"/>
<sequence length="381" mass="42851">MRPLPGVDQGRLADLVRWAERDELAAHGVLPFHQGIWVWIGLCLLVRVAFTLSALVTVSVMLGGMVHFAPQGSWWLLAVAALLAGGSSTGVWDYYRNVFHPTDRRLDWLDRVADEFHSWRVPPARFWPQTRRERSVLPLRLLDARHPALAWIRTPLHRWLLRGLARGNPRVPEETRWDWARWWARTQEIRHLPTYVAVVTVLFIVISLLLSRAGWIRVDGSLLRSRTEGLAAFLSSDPAVASGLVPLLEGAVLGFDTLRDYLWQIVDTIPLLGLSDVFWLDRPKTYGSDPVQSALVLLFRGLMFAPAIAYVVYLFRSQDRIVLRRPSSAGPVERAVVAVLHRRGLTTLPGDDAVLLEVGRSLGERDADAVVRALVSEQAST</sequence>
<reference evidence="3" key="1">
    <citation type="submission" date="2016-10" db="EMBL/GenBank/DDBJ databases">
        <authorList>
            <person name="Varghese N."/>
            <person name="Submissions S."/>
        </authorList>
    </citation>
    <scope>NUCLEOTIDE SEQUENCE [LARGE SCALE GENOMIC DNA]</scope>
    <source>
        <strain evidence="3">IBRC-M 10655</strain>
    </source>
</reference>
<gene>
    <name evidence="2" type="ORF">SAMN05192558_11013</name>
</gene>
<evidence type="ECO:0008006" key="4">
    <source>
        <dbReference type="Google" id="ProtNLM"/>
    </source>
</evidence>
<feature type="transmembrane region" description="Helical" evidence="1">
    <location>
        <begin position="36"/>
        <end position="62"/>
    </location>
</feature>
<proteinExistence type="predicted"/>
<organism evidence="2 3">
    <name type="scientific">Actinokineospora alba</name>
    <dbReference type="NCBI Taxonomy" id="504798"/>
    <lineage>
        <taxon>Bacteria</taxon>
        <taxon>Bacillati</taxon>
        <taxon>Actinomycetota</taxon>
        <taxon>Actinomycetes</taxon>
        <taxon>Pseudonocardiales</taxon>
        <taxon>Pseudonocardiaceae</taxon>
        <taxon>Actinokineospora</taxon>
    </lineage>
</organism>
<evidence type="ECO:0000256" key="1">
    <source>
        <dbReference type="SAM" id="Phobius"/>
    </source>
</evidence>
<evidence type="ECO:0000313" key="3">
    <source>
        <dbReference type="Proteomes" id="UP000199651"/>
    </source>
</evidence>
<dbReference type="RefSeq" id="WP_091575006.1">
    <property type="nucleotide sequence ID" value="NZ_FNDV01000010.1"/>
</dbReference>
<dbReference type="EMBL" id="FNJB01000010">
    <property type="protein sequence ID" value="SDP53981.1"/>
    <property type="molecule type" value="Genomic_DNA"/>
</dbReference>
<keyword evidence="1" id="KW-0472">Membrane</keyword>
<dbReference type="Proteomes" id="UP000199651">
    <property type="component" value="Unassembled WGS sequence"/>
</dbReference>
<protein>
    <recommendedName>
        <fullName evidence="4">DUF2868 domain-containing protein</fullName>
    </recommendedName>
</protein>